<comment type="subcellular location">
    <subcellularLocation>
        <location evidence="1 7">Cell membrane</location>
        <topology evidence="1 7">Multi-pass membrane protein</topology>
    </subcellularLocation>
</comment>
<feature type="transmembrane region" description="Helical" evidence="7">
    <location>
        <begin position="29"/>
        <end position="50"/>
    </location>
</feature>
<reference evidence="10 11" key="2">
    <citation type="submission" date="2020-03" db="EMBL/GenBank/DDBJ databases">
        <authorList>
            <person name="Ichikawa N."/>
            <person name="Kimura A."/>
            <person name="Kitahashi Y."/>
            <person name="Uohara A."/>
        </authorList>
    </citation>
    <scope>NUCLEOTIDE SEQUENCE [LARGE SCALE GENOMIC DNA]</scope>
    <source>
        <strain evidence="10 11">NBRC 107702</strain>
    </source>
</reference>
<feature type="transmembrane region" description="Helical" evidence="7">
    <location>
        <begin position="92"/>
        <end position="114"/>
    </location>
</feature>
<evidence type="ECO:0000259" key="9">
    <source>
        <dbReference type="PROSITE" id="PS50928"/>
    </source>
</evidence>
<evidence type="ECO:0000313" key="11">
    <source>
        <dbReference type="Proteomes" id="UP000502508"/>
    </source>
</evidence>
<dbReference type="RefSeq" id="WP_173037029.1">
    <property type="nucleotide sequence ID" value="NZ_AP022870.1"/>
</dbReference>
<dbReference type="InterPro" id="IPR000515">
    <property type="entry name" value="MetI-like"/>
</dbReference>
<dbReference type="Proteomes" id="UP000502508">
    <property type="component" value="Chromosome"/>
</dbReference>
<dbReference type="PROSITE" id="PS50928">
    <property type="entry name" value="ABC_TM1"/>
    <property type="match status" value="1"/>
</dbReference>
<dbReference type="AlphaFoldDB" id="A0A6F8XTL3"/>
<feature type="transmembrane region" description="Helical" evidence="7">
    <location>
        <begin position="213"/>
        <end position="236"/>
    </location>
</feature>
<feature type="transmembrane region" description="Helical" evidence="7">
    <location>
        <begin position="256"/>
        <end position="278"/>
    </location>
</feature>
<dbReference type="KEGG" id="pfla:Pflav_035700"/>
<feature type="transmembrane region" description="Helical" evidence="7">
    <location>
        <begin position="156"/>
        <end position="175"/>
    </location>
</feature>
<keyword evidence="11" id="KW-1185">Reference proteome</keyword>
<keyword evidence="4 7" id="KW-0812">Transmembrane</keyword>
<dbReference type="Pfam" id="PF00528">
    <property type="entry name" value="BPD_transp_1"/>
    <property type="match status" value="1"/>
</dbReference>
<gene>
    <name evidence="10" type="ORF">Pflav_035700</name>
</gene>
<dbReference type="CDD" id="cd06261">
    <property type="entry name" value="TM_PBP2"/>
    <property type="match status" value="1"/>
</dbReference>
<evidence type="ECO:0000313" key="10">
    <source>
        <dbReference type="EMBL" id="BCB77160.1"/>
    </source>
</evidence>
<dbReference type="EMBL" id="AP022870">
    <property type="protein sequence ID" value="BCB77160.1"/>
    <property type="molecule type" value="Genomic_DNA"/>
</dbReference>
<name>A0A6F8XTL3_9ACTN</name>
<evidence type="ECO:0000256" key="6">
    <source>
        <dbReference type="ARBA" id="ARBA00023136"/>
    </source>
</evidence>
<dbReference type="PANTHER" id="PTHR43744">
    <property type="entry name" value="ABC TRANSPORTER PERMEASE PROTEIN MG189-RELATED-RELATED"/>
    <property type="match status" value="1"/>
</dbReference>
<keyword evidence="6 7" id="KW-0472">Membrane</keyword>
<evidence type="ECO:0000256" key="4">
    <source>
        <dbReference type="ARBA" id="ARBA00022692"/>
    </source>
</evidence>
<evidence type="ECO:0000256" key="3">
    <source>
        <dbReference type="ARBA" id="ARBA00022475"/>
    </source>
</evidence>
<reference evidence="10 11" key="1">
    <citation type="submission" date="2020-03" db="EMBL/GenBank/DDBJ databases">
        <title>Whole genome shotgun sequence of Phytohabitans flavus NBRC 107702.</title>
        <authorList>
            <person name="Komaki H."/>
            <person name="Tamura T."/>
        </authorList>
    </citation>
    <scope>NUCLEOTIDE SEQUENCE [LARGE SCALE GENOMIC DNA]</scope>
    <source>
        <strain evidence="10 11">NBRC 107702</strain>
    </source>
</reference>
<dbReference type="PANTHER" id="PTHR43744:SF8">
    <property type="entry name" value="SN-GLYCEROL-3-PHOSPHATE TRANSPORT SYSTEM PERMEASE PROTEIN UGPE"/>
    <property type="match status" value="1"/>
</dbReference>
<keyword evidence="3" id="KW-1003">Cell membrane</keyword>
<dbReference type="GO" id="GO:0005886">
    <property type="term" value="C:plasma membrane"/>
    <property type="evidence" value="ECO:0007669"/>
    <property type="project" value="UniProtKB-SubCell"/>
</dbReference>
<keyword evidence="5 7" id="KW-1133">Transmembrane helix</keyword>
<evidence type="ECO:0000256" key="5">
    <source>
        <dbReference type="ARBA" id="ARBA00022989"/>
    </source>
</evidence>
<accession>A0A6F8XTL3</accession>
<feature type="domain" description="ABC transmembrane type-1" evidence="9">
    <location>
        <begin position="88"/>
        <end position="279"/>
    </location>
</feature>
<proteinExistence type="inferred from homology"/>
<dbReference type="Gene3D" id="1.10.3720.10">
    <property type="entry name" value="MetI-like"/>
    <property type="match status" value="1"/>
</dbReference>
<evidence type="ECO:0000256" key="1">
    <source>
        <dbReference type="ARBA" id="ARBA00004651"/>
    </source>
</evidence>
<dbReference type="SUPFAM" id="SSF161098">
    <property type="entry name" value="MetI-like"/>
    <property type="match status" value="1"/>
</dbReference>
<keyword evidence="2 7" id="KW-0813">Transport</keyword>
<evidence type="ECO:0000256" key="8">
    <source>
        <dbReference type="SAM" id="MobiDB-lite"/>
    </source>
</evidence>
<evidence type="ECO:0000256" key="2">
    <source>
        <dbReference type="ARBA" id="ARBA00022448"/>
    </source>
</evidence>
<feature type="transmembrane region" description="Helical" evidence="7">
    <location>
        <begin position="126"/>
        <end position="150"/>
    </location>
</feature>
<sequence length="294" mass="32060">MATLTAAVRARRRRRPAERPPGGLGRTPISYAVLTLLGLFAILPVLVLLFNSLKTSLEIGTNPLGLPTSADFSNFAEAWRRGNMARGFANTAFLVVGTILGTWLMAGTAAYSLARLNPPAKRWIENYLFVIISLPVQMFIVPLFFLWVKLGLIDTLIGLVIIYVALNTPFSVLLLRTFLVGIPKELDEAARLDGANEWQIATRVIMPLSWPGFLTVGLVAGLGAYSELLFAVTFLIDVEKMPVATAFLQFSTGYSQLYNLVNAAGVIIVIPLIVLFLFMQRRFIAGLAASGTKG</sequence>
<dbReference type="GO" id="GO:0055085">
    <property type="term" value="P:transmembrane transport"/>
    <property type="evidence" value="ECO:0007669"/>
    <property type="project" value="InterPro"/>
</dbReference>
<evidence type="ECO:0000256" key="7">
    <source>
        <dbReference type="RuleBase" id="RU363032"/>
    </source>
</evidence>
<protein>
    <submittedName>
        <fullName evidence="10">ABC transporter permease</fullName>
    </submittedName>
</protein>
<feature type="region of interest" description="Disordered" evidence="8">
    <location>
        <begin position="1"/>
        <end position="23"/>
    </location>
</feature>
<organism evidence="10 11">
    <name type="scientific">Phytohabitans flavus</name>
    <dbReference type="NCBI Taxonomy" id="1076124"/>
    <lineage>
        <taxon>Bacteria</taxon>
        <taxon>Bacillati</taxon>
        <taxon>Actinomycetota</taxon>
        <taxon>Actinomycetes</taxon>
        <taxon>Micromonosporales</taxon>
        <taxon>Micromonosporaceae</taxon>
    </lineage>
</organism>
<dbReference type="InterPro" id="IPR035906">
    <property type="entry name" value="MetI-like_sf"/>
</dbReference>
<comment type="similarity">
    <text evidence="7">Belongs to the binding-protein-dependent transport system permease family.</text>
</comment>